<name>A0A4V5UV74_9BACT</name>
<evidence type="ECO:0000256" key="11">
    <source>
        <dbReference type="ARBA" id="ARBA00031389"/>
    </source>
</evidence>
<keyword evidence="4" id="KW-0813">Transport</keyword>
<keyword evidence="9 13" id="KW-1133">Transmembrane helix</keyword>
<keyword evidence="10 13" id="KW-0472">Membrane</keyword>
<dbReference type="Pfam" id="PF02790">
    <property type="entry name" value="COX2_TM"/>
    <property type="match status" value="1"/>
</dbReference>
<feature type="transmembrane region" description="Helical" evidence="13">
    <location>
        <begin position="47"/>
        <end position="67"/>
    </location>
</feature>
<dbReference type="InterPro" id="IPR011759">
    <property type="entry name" value="Cyt_c_oxidase_su2_TM_dom"/>
</dbReference>
<evidence type="ECO:0000256" key="2">
    <source>
        <dbReference type="ARBA" id="ARBA00007866"/>
    </source>
</evidence>
<evidence type="ECO:0000256" key="5">
    <source>
        <dbReference type="ARBA" id="ARBA00022660"/>
    </source>
</evidence>
<dbReference type="GO" id="GO:0016020">
    <property type="term" value="C:membrane"/>
    <property type="evidence" value="ECO:0007669"/>
    <property type="project" value="UniProtKB-SubCell"/>
</dbReference>
<dbReference type="SUPFAM" id="SSF81464">
    <property type="entry name" value="Cytochrome c oxidase subunit II-like, transmembrane region"/>
    <property type="match status" value="1"/>
</dbReference>
<feature type="transmembrane region" description="Helical" evidence="13">
    <location>
        <begin position="88"/>
        <end position="111"/>
    </location>
</feature>
<dbReference type="GO" id="GO:0042773">
    <property type="term" value="P:ATP synthesis coupled electron transport"/>
    <property type="evidence" value="ECO:0007669"/>
    <property type="project" value="TreeGrafter"/>
</dbReference>
<keyword evidence="7" id="KW-1278">Translocase</keyword>
<dbReference type="PRINTS" id="PR01166">
    <property type="entry name" value="CYCOXIDASEII"/>
</dbReference>
<evidence type="ECO:0000256" key="4">
    <source>
        <dbReference type="ARBA" id="ARBA00022448"/>
    </source>
</evidence>
<feature type="domain" description="Cytochrome oxidase subunit II transmembrane region profile" evidence="15">
    <location>
        <begin position="65"/>
        <end position="160"/>
    </location>
</feature>
<evidence type="ECO:0000256" key="12">
    <source>
        <dbReference type="SAM" id="MobiDB-lite"/>
    </source>
</evidence>
<dbReference type="AlphaFoldDB" id="A0A4V5UV74"/>
<evidence type="ECO:0000313" key="17">
    <source>
        <dbReference type="Proteomes" id="UP000305848"/>
    </source>
</evidence>
<keyword evidence="5" id="KW-0679">Respiratory chain</keyword>
<organism evidence="16 17">
    <name type="scientific">Ilyomonas limi</name>
    <dbReference type="NCBI Taxonomy" id="2575867"/>
    <lineage>
        <taxon>Bacteria</taxon>
        <taxon>Pseudomonadati</taxon>
        <taxon>Bacteroidota</taxon>
        <taxon>Chitinophagia</taxon>
        <taxon>Chitinophagales</taxon>
        <taxon>Chitinophagaceae</taxon>
        <taxon>Ilyomonas</taxon>
    </lineage>
</organism>
<dbReference type="PANTHER" id="PTHR22888:SF9">
    <property type="entry name" value="CYTOCHROME C OXIDASE SUBUNIT 2"/>
    <property type="match status" value="1"/>
</dbReference>
<dbReference type="PROSITE" id="PS50999">
    <property type="entry name" value="COX2_TM"/>
    <property type="match status" value="1"/>
</dbReference>
<keyword evidence="8" id="KW-0249">Electron transport</keyword>
<evidence type="ECO:0000256" key="8">
    <source>
        <dbReference type="ARBA" id="ARBA00022982"/>
    </source>
</evidence>
<evidence type="ECO:0000313" key="16">
    <source>
        <dbReference type="EMBL" id="TKK71963.1"/>
    </source>
</evidence>
<dbReference type="Gene3D" id="1.10.287.90">
    <property type="match status" value="1"/>
</dbReference>
<sequence length="375" mass="42543">MSLFFTIAVVVLIFLIIFQIAKAAEYVAVLKGEQKSNRQQNKINAFLMISFLVLGLIGVYWSNELFYSKTVMPIGAASDHGEKYDQMFTWTIIITGIVFFVTQILLFWFAYRYQHNDNRKVYFFPHNNTLELIWTVVPAIALTVLVVIGLRNWFAMTSAAPKNAMEVEVVGKQFGWLYRYPGRDHKFGQTFYRVIDDGANNPLGQIWRDSAALNLHADPANFDDVMPTTLYLVKNRPVKMIINSRDVVHDVGLIHFRMKMDAVPGIPTTIWFTPTLTTKEMQEKTGNPNFQYEITCDQMCGNGHYSMRGVIVVVTQAEFDAWLSQQKPNYYAAFPEKDPANKVQVATPPTNPNTGDTSRLRGTSGNPVGNSPNLK</sequence>
<evidence type="ECO:0000259" key="15">
    <source>
        <dbReference type="PROSITE" id="PS50999"/>
    </source>
</evidence>
<dbReference type="OrthoDB" id="9781261at2"/>
<evidence type="ECO:0000256" key="7">
    <source>
        <dbReference type="ARBA" id="ARBA00022967"/>
    </source>
</evidence>
<feature type="domain" description="Cytochrome oxidase subunit II copper A binding" evidence="14">
    <location>
        <begin position="162"/>
        <end position="325"/>
    </location>
</feature>
<feature type="transmembrane region" description="Helical" evidence="13">
    <location>
        <begin position="131"/>
        <end position="154"/>
    </location>
</feature>
<dbReference type="GO" id="GO:0004129">
    <property type="term" value="F:cytochrome-c oxidase activity"/>
    <property type="evidence" value="ECO:0007669"/>
    <property type="project" value="UniProtKB-EC"/>
</dbReference>
<keyword evidence="6 13" id="KW-0812">Transmembrane</keyword>
<reference evidence="16 17" key="1">
    <citation type="submission" date="2019-05" db="EMBL/GenBank/DDBJ databases">
        <title>Panacibacter sp. strain 17mud1-8 Genome sequencing and assembly.</title>
        <authorList>
            <person name="Chhetri G."/>
        </authorList>
    </citation>
    <scope>NUCLEOTIDE SEQUENCE [LARGE SCALE GENOMIC DNA]</scope>
    <source>
        <strain evidence="16 17">17mud1-8</strain>
    </source>
</reference>
<dbReference type="EC" id="7.1.1.9" evidence="3"/>
<comment type="subcellular location">
    <subcellularLocation>
        <location evidence="1">Membrane</location>
        <topology evidence="1">Multi-pass membrane protein</topology>
    </subcellularLocation>
</comment>
<dbReference type="InterPro" id="IPR036257">
    <property type="entry name" value="Cyt_c_oxidase_su2_TM_sf"/>
</dbReference>
<evidence type="ECO:0000256" key="9">
    <source>
        <dbReference type="ARBA" id="ARBA00022989"/>
    </source>
</evidence>
<dbReference type="Proteomes" id="UP000305848">
    <property type="component" value="Unassembled WGS sequence"/>
</dbReference>
<evidence type="ECO:0000256" key="13">
    <source>
        <dbReference type="SAM" id="Phobius"/>
    </source>
</evidence>
<dbReference type="PANTHER" id="PTHR22888">
    <property type="entry name" value="CYTOCHROME C OXIDASE, SUBUNIT II"/>
    <property type="match status" value="1"/>
</dbReference>
<dbReference type="GO" id="GO:0005507">
    <property type="term" value="F:copper ion binding"/>
    <property type="evidence" value="ECO:0007669"/>
    <property type="project" value="InterPro"/>
</dbReference>
<dbReference type="InterPro" id="IPR045187">
    <property type="entry name" value="CcO_II"/>
</dbReference>
<proteinExistence type="inferred from homology"/>
<dbReference type="PROSITE" id="PS50857">
    <property type="entry name" value="COX2_CUA"/>
    <property type="match status" value="1"/>
</dbReference>
<evidence type="ECO:0000259" key="14">
    <source>
        <dbReference type="PROSITE" id="PS50857"/>
    </source>
</evidence>
<dbReference type="InterPro" id="IPR002429">
    <property type="entry name" value="CcO_II-like_C"/>
</dbReference>
<protein>
    <recommendedName>
        <fullName evidence="3">cytochrome-c oxidase</fullName>
        <ecNumber evidence="3">7.1.1.9</ecNumber>
    </recommendedName>
    <alternativeName>
        <fullName evidence="11">Cytochrome c oxidase polypeptide II</fullName>
    </alternativeName>
</protein>
<dbReference type="Gene3D" id="2.60.40.420">
    <property type="entry name" value="Cupredoxins - blue copper proteins"/>
    <property type="match status" value="1"/>
</dbReference>
<evidence type="ECO:0000256" key="3">
    <source>
        <dbReference type="ARBA" id="ARBA00012949"/>
    </source>
</evidence>
<comment type="caution">
    <text evidence="16">The sequence shown here is derived from an EMBL/GenBank/DDBJ whole genome shotgun (WGS) entry which is preliminary data.</text>
</comment>
<feature type="region of interest" description="Disordered" evidence="12">
    <location>
        <begin position="341"/>
        <end position="375"/>
    </location>
</feature>
<gene>
    <name evidence="16" type="ORF">FC093_02830</name>
</gene>
<feature type="compositionally biased region" description="Polar residues" evidence="12">
    <location>
        <begin position="352"/>
        <end position="375"/>
    </location>
</feature>
<dbReference type="SUPFAM" id="SSF49503">
    <property type="entry name" value="Cupredoxins"/>
    <property type="match status" value="1"/>
</dbReference>
<dbReference type="EMBL" id="SZQL01000001">
    <property type="protein sequence ID" value="TKK71963.1"/>
    <property type="molecule type" value="Genomic_DNA"/>
</dbReference>
<evidence type="ECO:0000256" key="1">
    <source>
        <dbReference type="ARBA" id="ARBA00004141"/>
    </source>
</evidence>
<dbReference type="RefSeq" id="WP_137260203.1">
    <property type="nucleotide sequence ID" value="NZ_SZQL01000001.1"/>
</dbReference>
<evidence type="ECO:0000256" key="10">
    <source>
        <dbReference type="ARBA" id="ARBA00023136"/>
    </source>
</evidence>
<dbReference type="InterPro" id="IPR008972">
    <property type="entry name" value="Cupredoxin"/>
</dbReference>
<accession>A0A4V5UV74</accession>
<comment type="similarity">
    <text evidence="2">Belongs to the cytochrome c oxidase subunit 2 family.</text>
</comment>
<keyword evidence="17" id="KW-1185">Reference proteome</keyword>
<evidence type="ECO:0000256" key="6">
    <source>
        <dbReference type="ARBA" id="ARBA00022692"/>
    </source>
</evidence>